<feature type="compositionally biased region" description="Polar residues" evidence="1">
    <location>
        <begin position="251"/>
        <end position="264"/>
    </location>
</feature>
<feature type="non-terminal residue" evidence="2">
    <location>
        <position position="288"/>
    </location>
</feature>
<feature type="compositionally biased region" description="Basic and acidic residues" evidence="1">
    <location>
        <begin position="224"/>
        <end position="238"/>
    </location>
</feature>
<dbReference type="EMBL" id="HACG01024805">
    <property type="protein sequence ID" value="CEK71670.1"/>
    <property type="molecule type" value="Transcribed_RNA"/>
</dbReference>
<reference evidence="2" key="1">
    <citation type="submission" date="2014-12" db="EMBL/GenBank/DDBJ databases">
        <title>Insight into the proteome of Arion vulgaris.</title>
        <authorList>
            <person name="Aradska J."/>
            <person name="Bulat T."/>
            <person name="Smidak R."/>
            <person name="Sarate P."/>
            <person name="Gangsoo J."/>
            <person name="Sialana F."/>
            <person name="Bilban M."/>
            <person name="Lubec G."/>
        </authorList>
    </citation>
    <scope>NUCLEOTIDE SEQUENCE</scope>
    <source>
        <tissue evidence="2">Skin</tissue>
    </source>
</reference>
<gene>
    <name evidence="2" type="primary">ORF79370</name>
</gene>
<evidence type="ECO:0000256" key="1">
    <source>
        <dbReference type="SAM" id="MobiDB-lite"/>
    </source>
</evidence>
<sequence length="288" mass="31672">HKRNILDLSATKQTPQSLSSVTKPAVVRQLYMNSRRETRGKNVAAITAISRDDNVALGKTSKIIMTISRNKTGRLVTTDPELSQGLLSQHENGECGNEDISNESAHQKNNYALSNISQNPSADKPVTFQTCTSQTKTYVSRSFAEQNANEARGETSRRKRRPVDDAETSDTSTTNKENKDKDTTNSDVPSHNKKVKQDETLTSMSTSIASQATVGDLNISQRNRTIDHESEVPSDRRTALRNRKLLASPGTFLNNRQYPLSNSVGKKNSPGKDSSKKKGKSVTGESSF</sequence>
<feature type="compositionally biased region" description="Polar residues" evidence="1">
    <location>
        <begin position="139"/>
        <end position="149"/>
    </location>
</feature>
<dbReference type="AlphaFoldDB" id="A0A0B6ZV51"/>
<proteinExistence type="predicted"/>
<feature type="region of interest" description="Disordered" evidence="1">
    <location>
        <begin position="139"/>
        <end position="288"/>
    </location>
</feature>
<feature type="non-terminal residue" evidence="2">
    <location>
        <position position="1"/>
    </location>
</feature>
<organism evidence="2">
    <name type="scientific">Arion vulgaris</name>
    <dbReference type="NCBI Taxonomy" id="1028688"/>
    <lineage>
        <taxon>Eukaryota</taxon>
        <taxon>Metazoa</taxon>
        <taxon>Spiralia</taxon>
        <taxon>Lophotrochozoa</taxon>
        <taxon>Mollusca</taxon>
        <taxon>Gastropoda</taxon>
        <taxon>Heterobranchia</taxon>
        <taxon>Euthyneura</taxon>
        <taxon>Panpulmonata</taxon>
        <taxon>Eupulmonata</taxon>
        <taxon>Stylommatophora</taxon>
        <taxon>Helicina</taxon>
        <taxon>Arionoidea</taxon>
        <taxon>Arionidae</taxon>
        <taxon>Arion</taxon>
    </lineage>
</organism>
<feature type="compositionally biased region" description="Polar residues" evidence="1">
    <location>
        <begin position="200"/>
        <end position="223"/>
    </location>
</feature>
<evidence type="ECO:0000313" key="2">
    <source>
        <dbReference type="EMBL" id="CEK71670.1"/>
    </source>
</evidence>
<accession>A0A0B6ZV51</accession>
<name>A0A0B6ZV51_9EUPU</name>
<protein>
    <submittedName>
        <fullName evidence="2">Uncharacterized protein</fullName>
    </submittedName>
</protein>